<reference evidence="3 4" key="1">
    <citation type="submission" date="2018-09" db="EMBL/GenBank/DDBJ databases">
        <title>A high-quality reference genome of wild soybean provides a powerful tool to mine soybean genomes.</title>
        <authorList>
            <person name="Xie M."/>
            <person name="Chung C.Y.L."/>
            <person name="Li M.-W."/>
            <person name="Wong F.-L."/>
            <person name="Chan T.-F."/>
            <person name="Lam H.-M."/>
        </authorList>
    </citation>
    <scope>NUCLEOTIDE SEQUENCE [LARGE SCALE GENOMIC DNA]</scope>
    <source>
        <strain evidence="4">cv. W05</strain>
        <tissue evidence="3">Hypocotyl of etiolated seedlings</tissue>
    </source>
</reference>
<evidence type="ECO:0000313" key="4">
    <source>
        <dbReference type="Proteomes" id="UP000289340"/>
    </source>
</evidence>
<evidence type="ECO:0000256" key="1">
    <source>
        <dbReference type="SAM" id="MobiDB-lite"/>
    </source>
</evidence>
<dbReference type="Pfam" id="PF13952">
    <property type="entry name" value="DUF4216"/>
    <property type="match status" value="1"/>
</dbReference>
<dbReference type="PANTHER" id="PTHR48258">
    <property type="entry name" value="DUF4218 DOMAIN-CONTAINING PROTEIN-RELATED"/>
    <property type="match status" value="1"/>
</dbReference>
<comment type="caution">
    <text evidence="3">The sequence shown here is derived from an EMBL/GenBank/DDBJ whole genome shotgun (WGS) entry which is preliminary data.</text>
</comment>
<dbReference type="EMBL" id="QZWG01000016">
    <property type="protein sequence ID" value="RZB60132.1"/>
    <property type="molecule type" value="Genomic_DNA"/>
</dbReference>
<dbReference type="AlphaFoldDB" id="A0A445GFW6"/>
<organism evidence="3 4">
    <name type="scientific">Glycine soja</name>
    <name type="common">Wild soybean</name>
    <dbReference type="NCBI Taxonomy" id="3848"/>
    <lineage>
        <taxon>Eukaryota</taxon>
        <taxon>Viridiplantae</taxon>
        <taxon>Streptophyta</taxon>
        <taxon>Embryophyta</taxon>
        <taxon>Tracheophyta</taxon>
        <taxon>Spermatophyta</taxon>
        <taxon>Magnoliopsida</taxon>
        <taxon>eudicotyledons</taxon>
        <taxon>Gunneridae</taxon>
        <taxon>Pentapetalae</taxon>
        <taxon>rosids</taxon>
        <taxon>fabids</taxon>
        <taxon>Fabales</taxon>
        <taxon>Fabaceae</taxon>
        <taxon>Papilionoideae</taxon>
        <taxon>50 kb inversion clade</taxon>
        <taxon>NPAAA clade</taxon>
        <taxon>indigoferoid/millettioid clade</taxon>
        <taxon>Phaseoleae</taxon>
        <taxon>Glycine</taxon>
        <taxon>Glycine subgen. Soja</taxon>
    </lineage>
</organism>
<accession>A0A445GFW6</accession>
<keyword evidence="4" id="KW-1185">Reference proteome</keyword>
<dbReference type="InterPro" id="IPR025312">
    <property type="entry name" value="DUF4216"/>
</dbReference>
<evidence type="ECO:0000313" key="3">
    <source>
        <dbReference type="EMBL" id="RZB60132.1"/>
    </source>
</evidence>
<feature type="region of interest" description="Disordered" evidence="1">
    <location>
        <begin position="232"/>
        <end position="256"/>
    </location>
</feature>
<sequence length="546" mass="60083">MYPVERYMKILKWYTKNLHHPFVERYIVEEAIKFCSKYIEKEKLFGLPVSQHDERVEVDSMPYFGVIEEIQELNYVKFIVCVFKHKWVGSNIGVQTDDFGFTLVDLKKLAYQNEHFIIAEQAKQVFCVQDPCDERHLAPPPNSPPPPPEPVRAEISVVHEDLTTRKEHPDHAHAAGAGVTIKQYFGPASRSSHMSTFMAPEDLEKLTQKIRNQLEESFTKKELALPLEPEVGPSATRVSMKGSCVDPSGQDPDTGDSEKCGFYVDENPPHLVALGRVYEGSTTIHNVPLGNDQVKVDVEEVQDVNAGILDNVVIWFCSLHNRSDNYLKGIINRKPFDFKSFGNETGGGGGRPSGNFSLTRQPLVHSLTFDEFMNNMGGSGKDFGSMNMDELLKNIWTTEEVQTMGSARVCTDDGGVGASHLQCLGGPNLAAQMQGQPTLREMTLEEFLVNTGVVREDVKPKDGVLVDLSRVGNKNSDLGLGFQQMNKVTAAATSLMGNRLNNDPLMGLQSSANLPLNVNGMPQGMVRGGVVGLGGGDQGLSVQGAS</sequence>
<proteinExistence type="predicted"/>
<evidence type="ECO:0000259" key="2">
    <source>
        <dbReference type="Pfam" id="PF13952"/>
    </source>
</evidence>
<feature type="domain" description="DUF4216" evidence="2">
    <location>
        <begin position="72"/>
        <end position="134"/>
    </location>
</feature>
<gene>
    <name evidence="3" type="ORF">D0Y65_043058</name>
</gene>
<dbReference type="PANTHER" id="PTHR48258:SF9">
    <property type="entry name" value="OS01G0348150 PROTEIN"/>
    <property type="match status" value="1"/>
</dbReference>
<dbReference type="Proteomes" id="UP000289340">
    <property type="component" value="Chromosome 16"/>
</dbReference>
<protein>
    <submittedName>
        <fullName evidence="3">ABSCISIC ACID-INSENSITIVE 5-like protein 5</fullName>
    </submittedName>
</protein>
<name>A0A445GFW6_GLYSO</name>